<evidence type="ECO:0008006" key="21">
    <source>
        <dbReference type="Google" id="ProtNLM"/>
    </source>
</evidence>
<comment type="caution">
    <text evidence="19">The sequence shown here is derived from an EMBL/GenBank/DDBJ whole genome shotgun (WGS) entry which is preliminary data.</text>
</comment>
<dbReference type="GO" id="GO:0007043">
    <property type="term" value="P:cell-cell junction assembly"/>
    <property type="evidence" value="ECO:0007669"/>
    <property type="project" value="TreeGrafter"/>
</dbReference>
<keyword evidence="3 12" id="KW-0812">Transmembrane</keyword>
<evidence type="ECO:0000256" key="10">
    <source>
        <dbReference type="PROSITE-ProRule" id="PRU00043"/>
    </source>
</evidence>
<dbReference type="Pfam" id="PF01049">
    <property type="entry name" value="CADH_Y-type_LIR"/>
    <property type="match status" value="1"/>
</dbReference>
<feature type="domain" description="Cadherin" evidence="18">
    <location>
        <begin position="1036"/>
        <end position="1128"/>
    </location>
</feature>
<feature type="compositionally biased region" description="Basic residues" evidence="14">
    <location>
        <begin position="14"/>
        <end position="36"/>
    </location>
</feature>
<feature type="domain" description="Laminin G" evidence="16">
    <location>
        <begin position="1315"/>
        <end position="1516"/>
    </location>
</feature>
<dbReference type="CDD" id="cd00054">
    <property type="entry name" value="EGF_CA"/>
    <property type="match status" value="1"/>
</dbReference>
<dbReference type="InterPro" id="IPR013320">
    <property type="entry name" value="ConA-like_dom_sf"/>
</dbReference>
<evidence type="ECO:0000256" key="15">
    <source>
        <dbReference type="SAM" id="Phobius"/>
    </source>
</evidence>
<keyword evidence="9 11" id="KW-1015">Disulfide bond</keyword>
<dbReference type="InterPro" id="IPR000742">
    <property type="entry name" value="EGF"/>
</dbReference>
<feature type="domain" description="EGF-like" evidence="17">
    <location>
        <begin position="1279"/>
        <end position="1315"/>
    </location>
</feature>
<dbReference type="PROSITE" id="PS50025">
    <property type="entry name" value="LAM_G_DOMAIN"/>
    <property type="match status" value="1"/>
</dbReference>
<dbReference type="FunFam" id="2.60.40.60:FF:000033">
    <property type="entry name" value="FAT atypical cadherin 1"/>
    <property type="match status" value="1"/>
</dbReference>
<keyword evidence="2 11" id="KW-0245">EGF-like domain</keyword>
<dbReference type="InterPro" id="IPR056370">
    <property type="entry name" value="Shg-like_Ig-like"/>
</dbReference>
<proteinExistence type="predicted"/>
<keyword evidence="20" id="KW-1185">Reference proteome</keyword>
<feature type="domain" description="Cadherin" evidence="18">
    <location>
        <begin position="468"/>
        <end position="586"/>
    </location>
</feature>
<dbReference type="SMART" id="SM00282">
    <property type="entry name" value="LamG"/>
    <property type="match status" value="1"/>
</dbReference>
<dbReference type="InterPro" id="IPR002126">
    <property type="entry name" value="Cadherin-like_dom"/>
</dbReference>
<evidence type="ECO:0000256" key="8">
    <source>
        <dbReference type="ARBA" id="ARBA00023136"/>
    </source>
</evidence>
<dbReference type="Gene3D" id="2.60.40.60">
    <property type="entry name" value="Cadherins"/>
    <property type="match status" value="9"/>
</dbReference>
<keyword evidence="5" id="KW-0677">Repeat</keyword>
<evidence type="ECO:0000313" key="19">
    <source>
        <dbReference type="EMBL" id="KAK8726029.1"/>
    </source>
</evidence>
<feature type="domain" description="Cadherin" evidence="18">
    <location>
        <begin position="798"/>
        <end position="906"/>
    </location>
</feature>
<dbReference type="Gene3D" id="2.10.25.10">
    <property type="entry name" value="Laminin"/>
    <property type="match status" value="1"/>
</dbReference>
<dbReference type="PRINTS" id="PR00205">
    <property type="entry name" value="CADHERIN"/>
</dbReference>
<evidence type="ECO:0000256" key="14">
    <source>
        <dbReference type="SAM" id="MobiDB-lite"/>
    </source>
</evidence>
<comment type="caution">
    <text evidence="11">Lacks conserved residue(s) required for the propagation of feature annotation.</text>
</comment>
<evidence type="ECO:0000256" key="11">
    <source>
        <dbReference type="PROSITE-ProRule" id="PRU00076"/>
    </source>
</evidence>
<dbReference type="PROSITE" id="PS00022">
    <property type="entry name" value="EGF_1"/>
    <property type="match status" value="1"/>
</dbReference>
<feature type="domain" description="Cadherin" evidence="18">
    <location>
        <begin position="693"/>
        <end position="797"/>
    </location>
</feature>
<evidence type="ECO:0000256" key="3">
    <source>
        <dbReference type="ARBA" id="ARBA00022692"/>
    </source>
</evidence>
<dbReference type="GO" id="GO:0016477">
    <property type="term" value="P:cell migration"/>
    <property type="evidence" value="ECO:0007669"/>
    <property type="project" value="TreeGrafter"/>
</dbReference>
<dbReference type="SUPFAM" id="SSF49313">
    <property type="entry name" value="Cadherin-like"/>
    <property type="match status" value="10"/>
</dbReference>
<evidence type="ECO:0000259" key="16">
    <source>
        <dbReference type="PROSITE" id="PS50025"/>
    </source>
</evidence>
<dbReference type="GO" id="GO:0008013">
    <property type="term" value="F:beta-catenin binding"/>
    <property type="evidence" value="ECO:0007669"/>
    <property type="project" value="TreeGrafter"/>
</dbReference>
<evidence type="ECO:0000259" key="17">
    <source>
        <dbReference type="PROSITE" id="PS50026"/>
    </source>
</evidence>
<feature type="domain" description="Cadherin" evidence="18">
    <location>
        <begin position="359"/>
        <end position="466"/>
    </location>
</feature>
<dbReference type="InterPro" id="IPR020894">
    <property type="entry name" value="Cadherin_CS"/>
</dbReference>
<evidence type="ECO:0000256" key="1">
    <source>
        <dbReference type="ARBA" id="ARBA00004167"/>
    </source>
</evidence>
<dbReference type="Proteomes" id="UP001445076">
    <property type="component" value="Unassembled WGS sequence"/>
</dbReference>
<dbReference type="PROSITE" id="PS50268">
    <property type="entry name" value="CADHERIN_2"/>
    <property type="match status" value="10"/>
</dbReference>
<dbReference type="InterPro" id="IPR001791">
    <property type="entry name" value="Laminin_G"/>
</dbReference>
<feature type="domain" description="Cadherin" evidence="18">
    <location>
        <begin position="151"/>
        <end position="249"/>
    </location>
</feature>
<evidence type="ECO:0000256" key="9">
    <source>
        <dbReference type="ARBA" id="ARBA00023157"/>
    </source>
</evidence>
<evidence type="ECO:0000313" key="20">
    <source>
        <dbReference type="Proteomes" id="UP001445076"/>
    </source>
</evidence>
<sequence>AEFWLPISEEEGHQHHHHYDHNNHKVRHHHDLRRRRNLDNRYQPKFAHTEYQQTVRENLPIHTSLLQVHATDNDMDEHGLIKYSVSDPEHFEIDDGGVLYNIKPLDFEHTKGEYLLYIYAEDQGMAKSSRKQAVVPARIRVMDTPEPPYFDKDQYLFSVSEFSGRGSYVGTVVARDADNNFERYQLRNVQPPGTFAIDSQTGIITVNTNSFSNVWEFNFWAVAIDMSNLNSSVPVKVSIIDENTHKPVFNSCSSYDGITVQENQTAGASVVLVQATDEDHGVNGQVTYSLLNDFDSFVITTENGNGNIKTSRRLDRDQGDKDFFLTVIARDGAPKEALQEACSFKVLVNDINDNPPNFDQPVYEQNVATDHNPSTYLLRVTATDMDALLNAEIVYSLEGIPSDLSYFNISETTGIISLVKALDDSMAGEKTFSMEAVATDKGVPPLSSRVGVDIHVVSSGNLPPTIVYQEPSTPKVKENTEDTDVVIVCATSNIPGKPEVYFTLLNGNTKDTNSDGTFAIRNLEVNDPKCQSDSRGVVIYIAMRSLDYESITNYKLILQVVNEQNARVDVQIPVEIEDVNDNAPLLQPFNGAIVENSPSSLITTIKAIDKDASEQFRQLSYSFYKSVTPDVLDKFTLKPNGELWTLKSLDRENNPRYRIPIQVTDGVQEHERMTLYWITVQDINDVPPKFDLEKGVYSVQVPENRVPGKNTGIKLVVIDPDIVNHNDFQIVRGNEEQKFRIDSATGEVLINKELDYDKPVQDRTFTMLVRLSDGANEMAEVFITINVTNINDQQPIFVPDKYNYTVTENTDCDTNFGQVTAIDPDLPAQDDQNITYYLSMNELTNFTIGKDSGTLYIKGCLDREAATRATMYLYPRAMDEGGYGHDAEPATVTLNIADINDNHPYIQSPDNSYTKIMENASPDSLKPITIMLSDWDTEQHGCPCTLSFESTTPADIIQKFSVRASPNYTSQYELRTLKVLDREAQKTYQIPFRTSDREQVSGTRYLTVEVGDENDSPMTDGFSTIKVYNYQGQFPSMVIGTVYVTDLDDYDVGDKTFEIDATTPPEVDTYFDVDLNSGNITMQKGTPEGNYVLRVKVIDKFRNETAIGEVAISVVDLTEEAVMHSGSFKVAGYTAQGILQQQGSVMTGSSLYERLKEEIAKIHNIDTESVDIFTLRDVEGGATVRYNCHNSPFYTAARLNGVMMMYRQQLIGSLGVDISMVNINDCLYEAVAPCGTSSCQQFLRPNITSPLVIGSKTTTMVGVDIAEEYTCDCGALEPPPSVCYSGFCLNGGECIQANNTLSCKCPDNDYGPRCELKSARFEQGYAWYEPLKVCQNASLFMSFDTKEDTGLLLYSGPTVIQPWSDYPRDFIYVALKSWELQVYMDLGTGTISMAIPLEKNTNREFDYSITWNDRDVTFQVLKCLGNSTSDNSPECRKSIPLAGLKSPSHLLNVGAPLQLGGVAAMVSFDQLASSYGWTLVPPMVDPFFGCVLELRHNNYLYDLNATDYDKNTYKPCDAPVPARVIVGKESIVIIVVSLLCLILLVLLILCLARRNKKSVSYPELDGIVKETIGGTDIEGFGEKDMTQYDLKLLRVGPNGYLYNGEEKRPRPDVADDTHQREPAPLAQMPDGLSIGDFINDNIKKVDKDPSDFDDVRHYCYEGDEMSIASLSSIGSGGSSDSSEPFDYKNDWGHRFEKLNQIYGQEADEEEDSDYEFPNIPKQSKRESLRQLSKRKSPTSTPTQSPSGDPAQRLSDVPTSSSAQPEAMGSKEAPKPPTKPEYHEALNPMATYGAVQGDESWC</sequence>
<feature type="region of interest" description="Disordered" evidence="14">
    <location>
        <begin position="1706"/>
        <end position="1801"/>
    </location>
</feature>
<dbReference type="SUPFAM" id="SSF49899">
    <property type="entry name" value="Concanavalin A-like lectins/glucanases"/>
    <property type="match status" value="1"/>
</dbReference>
<dbReference type="SMART" id="SM00112">
    <property type="entry name" value="CA"/>
    <property type="match status" value="10"/>
</dbReference>
<feature type="transmembrane region" description="Helical" evidence="15">
    <location>
        <begin position="1531"/>
        <end position="1552"/>
    </location>
</feature>
<feature type="domain" description="Cadherin" evidence="18">
    <location>
        <begin position="47"/>
        <end position="150"/>
    </location>
</feature>
<dbReference type="GO" id="GO:0044331">
    <property type="term" value="P:cell-cell adhesion mediated by cadherin"/>
    <property type="evidence" value="ECO:0007669"/>
    <property type="project" value="TreeGrafter"/>
</dbReference>
<dbReference type="GO" id="GO:0007163">
    <property type="term" value="P:establishment or maintenance of cell polarity"/>
    <property type="evidence" value="ECO:0007669"/>
    <property type="project" value="UniProtKB-ARBA"/>
</dbReference>
<dbReference type="Gene3D" id="4.10.900.10">
    <property type="entry name" value="TCF3-CBD (Catenin binding domain)"/>
    <property type="match status" value="1"/>
</dbReference>
<dbReference type="PROSITE" id="PS50026">
    <property type="entry name" value="EGF_3"/>
    <property type="match status" value="1"/>
</dbReference>
<dbReference type="GO" id="GO:0016339">
    <property type="term" value="P:calcium-dependent cell-cell adhesion via plasma membrane cell adhesion molecules"/>
    <property type="evidence" value="ECO:0007669"/>
    <property type="project" value="TreeGrafter"/>
</dbReference>
<dbReference type="InterPro" id="IPR000233">
    <property type="entry name" value="Cadherin_Y-type_LIR"/>
</dbReference>
<dbReference type="GO" id="GO:0001736">
    <property type="term" value="P:establishment of planar polarity"/>
    <property type="evidence" value="ECO:0007669"/>
    <property type="project" value="UniProtKB-ARBA"/>
</dbReference>
<dbReference type="GO" id="GO:0045296">
    <property type="term" value="F:cadherin binding"/>
    <property type="evidence" value="ECO:0007669"/>
    <property type="project" value="TreeGrafter"/>
</dbReference>
<evidence type="ECO:0000256" key="6">
    <source>
        <dbReference type="ARBA" id="ARBA00022837"/>
    </source>
</evidence>
<dbReference type="Pfam" id="PF02210">
    <property type="entry name" value="Laminin_G_2"/>
    <property type="match status" value="1"/>
</dbReference>
<dbReference type="InterPro" id="IPR027397">
    <property type="entry name" value="Catenin-bd_sf"/>
</dbReference>
<keyword evidence="4" id="KW-0732">Signal</keyword>
<feature type="domain" description="Cadherin" evidence="18">
    <location>
        <begin position="585"/>
        <end position="690"/>
    </location>
</feature>
<dbReference type="GO" id="GO:0005912">
    <property type="term" value="C:adherens junction"/>
    <property type="evidence" value="ECO:0007669"/>
    <property type="project" value="TreeGrafter"/>
</dbReference>
<accession>A0AAW0WIR8</accession>
<feature type="domain" description="Cadherin" evidence="18">
    <location>
        <begin position="258"/>
        <end position="358"/>
    </location>
</feature>
<dbReference type="PANTHER" id="PTHR24027">
    <property type="entry name" value="CADHERIN-23"/>
    <property type="match status" value="1"/>
</dbReference>
<organism evidence="19 20">
    <name type="scientific">Cherax quadricarinatus</name>
    <name type="common">Australian red claw crayfish</name>
    <dbReference type="NCBI Taxonomy" id="27406"/>
    <lineage>
        <taxon>Eukaryota</taxon>
        <taxon>Metazoa</taxon>
        <taxon>Ecdysozoa</taxon>
        <taxon>Arthropoda</taxon>
        <taxon>Crustacea</taxon>
        <taxon>Multicrustacea</taxon>
        <taxon>Malacostraca</taxon>
        <taxon>Eumalacostraca</taxon>
        <taxon>Eucarida</taxon>
        <taxon>Decapoda</taxon>
        <taxon>Pleocyemata</taxon>
        <taxon>Astacidea</taxon>
        <taxon>Parastacoidea</taxon>
        <taxon>Parastacidae</taxon>
        <taxon>Cherax</taxon>
    </lineage>
</organism>
<feature type="compositionally biased region" description="Low complexity" evidence="14">
    <location>
        <begin position="1737"/>
        <end position="1746"/>
    </location>
</feature>
<dbReference type="InterPro" id="IPR015919">
    <property type="entry name" value="Cadherin-like_sf"/>
</dbReference>
<evidence type="ECO:0000256" key="4">
    <source>
        <dbReference type="ARBA" id="ARBA00022729"/>
    </source>
</evidence>
<feature type="region of interest" description="Disordered" evidence="14">
    <location>
        <begin position="12"/>
        <end position="37"/>
    </location>
</feature>
<dbReference type="GO" id="GO:0005509">
    <property type="term" value="F:calcium ion binding"/>
    <property type="evidence" value="ECO:0007669"/>
    <property type="project" value="UniProtKB-UniRule"/>
</dbReference>
<gene>
    <name evidence="19" type="ORF">OTU49_010345</name>
</gene>
<dbReference type="GO" id="GO:0009887">
    <property type="term" value="P:animal organ morphogenesis"/>
    <property type="evidence" value="ECO:0007669"/>
    <property type="project" value="UniProtKB-ARBA"/>
</dbReference>
<name>A0AAW0WIR8_CHEQU</name>
<evidence type="ECO:0000256" key="7">
    <source>
        <dbReference type="ARBA" id="ARBA00022989"/>
    </source>
</evidence>
<keyword evidence="7 15" id="KW-1133">Transmembrane helix</keyword>
<comment type="subcellular location">
    <subcellularLocation>
        <location evidence="12">Cell membrane</location>
        <topology evidence="12">Single-pass type I membrane protein</topology>
    </subcellularLocation>
    <subcellularLocation>
        <location evidence="1">Membrane</location>
        <topology evidence="1">Single-pass membrane protein</topology>
    </subcellularLocation>
</comment>
<dbReference type="GO" id="GO:0016342">
    <property type="term" value="C:catenin complex"/>
    <property type="evidence" value="ECO:0007669"/>
    <property type="project" value="TreeGrafter"/>
</dbReference>
<reference evidence="19 20" key="1">
    <citation type="journal article" date="2024" name="BMC Genomics">
        <title>Genome assembly of redclaw crayfish (Cherax quadricarinatus) provides insights into its immune adaptation and hypoxia tolerance.</title>
        <authorList>
            <person name="Liu Z."/>
            <person name="Zheng J."/>
            <person name="Li H."/>
            <person name="Fang K."/>
            <person name="Wang S."/>
            <person name="He J."/>
            <person name="Zhou D."/>
            <person name="Weng S."/>
            <person name="Chi M."/>
            <person name="Gu Z."/>
            <person name="He J."/>
            <person name="Li F."/>
            <person name="Wang M."/>
        </authorList>
    </citation>
    <scope>NUCLEOTIDE SEQUENCE [LARGE SCALE GENOMIC DNA]</scope>
    <source>
        <strain evidence="19">ZL_2023a</strain>
    </source>
</reference>
<dbReference type="CDD" id="cd00110">
    <property type="entry name" value="LamG"/>
    <property type="match status" value="1"/>
</dbReference>
<protein>
    <recommendedName>
        <fullName evidence="21">DE-cadherin</fullName>
    </recommendedName>
</protein>
<evidence type="ECO:0000256" key="12">
    <source>
        <dbReference type="RuleBase" id="RU003318"/>
    </source>
</evidence>
<dbReference type="Pfam" id="PF00028">
    <property type="entry name" value="Cadherin"/>
    <property type="match status" value="6"/>
</dbReference>
<feature type="disulfide bond" evidence="11">
    <location>
        <begin position="1305"/>
        <end position="1314"/>
    </location>
</feature>
<keyword evidence="8 15" id="KW-0472">Membrane</keyword>
<feature type="compositionally biased region" description="Basic and acidic residues" evidence="14">
    <location>
        <begin position="1604"/>
        <end position="1621"/>
    </location>
</feature>
<dbReference type="GO" id="GO:0000902">
    <property type="term" value="P:cell morphogenesis"/>
    <property type="evidence" value="ECO:0007669"/>
    <property type="project" value="TreeGrafter"/>
</dbReference>
<feature type="domain" description="Cadherin" evidence="18">
    <location>
        <begin position="908"/>
        <end position="1019"/>
    </location>
</feature>
<feature type="compositionally biased region" description="Basic and acidic residues" evidence="14">
    <location>
        <begin position="1771"/>
        <end position="1783"/>
    </location>
</feature>
<dbReference type="Pfam" id="PF24811">
    <property type="entry name" value="Ig_Shg"/>
    <property type="match status" value="1"/>
</dbReference>
<feature type="region of interest" description="Disordered" evidence="14">
    <location>
        <begin position="1604"/>
        <end position="1626"/>
    </location>
</feature>
<dbReference type="PROSITE" id="PS00232">
    <property type="entry name" value="CADHERIN_1"/>
    <property type="match status" value="3"/>
</dbReference>
<comment type="function">
    <text evidence="13">Cadherins are calcium-dependent cell adhesion proteins.</text>
</comment>
<dbReference type="GO" id="GO:0008104">
    <property type="term" value="P:intracellular protein localization"/>
    <property type="evidence" value="ECO:0007669"/>
    <property type="project" value="UniProtKB-ARBA"/>
</dbReference>
<evidence type="ECO:0000256" key="5">
    <source>
        <dbReference type="ARBA" id="ARBA00022737"/>
    </source>
</evidence>
<dbReference type="FunFam" id="2.60.40.60:FF:000058">
    <property type="entry name" value="FAT atypical cadherin 3"/>
    <property type="match status" value="1"/>
</dbReference>
<keyword evidence="6 10" id="KW-0106">Calcium</keyword>
<evidence type="ECO:0000259" key="18">
    <source>
        <dbReference type="PROSITE" id="PS50268"/>
    </source>
</evidence>
<dbReference type="GO" id="GO:0034332">
    <property type="term" value="P:adherens junction organization"/>
    <property type="evidence" value="ECO:0007669"/>
    <property type="project" value="TreeGrafter"/>
</dbReference>
<dbReference type="CDD" id="cd11304">
    <property type="entry name" value="Cadherin_repeat"/>
    <property type="match status" value="8"/>
</dbReference>
<keyword evidence="12" id="KW-0130">Cell adhesion</keyword>
<dbReference type="Gene3D" id="2.60.120.200">
    <property type="match status" value="1"/>
</dbReference>
<evidence type="ECO:0000256" key="2">
    <source>
        <dbReference type="ARBA" id="ARBA00022536"/>
    </source>
</evidence>
<dbReference type="EMBL" id="JARKIK010000080">
    <property type="protein sequence ID" value="KAK8726029.1"/>
    <property type="molecule type" value="Genomic_DNA"/>
</dbReference>
<dbReference type="PANTHER" id="PTHR24027:SF422">
    <property type="entry name" value="CADHERIN DOMAIN-CONTAINING PROTEIN"/>
    <property type="match status" value="1"/>
</dbReference>
<dbReference type="InterPro" id="IPR039808">
    <property type="entry name" value="Cadherin"/>
</dbReference>
<evidence type="ECO:0000256" key="13">
    <source>
        <dbReference type="RuleBase" id="RU004357"/>
    </source>
</evidence>
<dbReference type="GO" id="GO:0007156">
    <property type="term" value="P:homophilic cell adhesion via plasma membrane adhesion molecules"/>
    <property type="evidence" value="ECO:0007669"/>
    <property type="project" value="InterPro"/>
</dbReference>
<feature type="non-terminal residue" evidence="19">
    <location>
        <position position="1"/>
    </location>
</feature>